<keyword evidence="2" id="KW-1185">Reference proteome</keyword>
<protein>
    <submittedName>
        <fullName evidence="1">RHS repeat-associated core domain-containing protein</fullName>
    </submittedName>
</protein>
<name>A0A1T5AAJ1_9BACT</name>
<dbReference type="Proteomes" id="UP000190852">
    <property type="component" value="Unassembled WGS sequence"/>
</dbReference>
<gene>
    <name evidence="1" type="ORF">SAMN05660349_00549</name>
</gene>
<dbReference type="EMBL" id="FUYQ01000003">
    <property type="protein sequence ID" value="SKB32031.1"/>
    <property type="molecule type" value="Genomic_DNA"/>
</dbReference>
<dbReference type="Gene3D" id="2.180.10.10">
    <property type="entry name" value="RHS repeat-associated core"/>
    <property type="match status" value="1"/>
</dbReference>
<dbReference type="InterPro" id="IPR050708">
    <property type="entry name" value="T6SS_VgrG/RHS"/>
</dbReference>
<organism evidence="1 2">
    <name type="scientific">Parabacteroides chartae</name>
    <dbReference type="NCBI Taxonomy" id="1037355"/>
    <lineage>
        <taxon>Bacteria</taxon>
        <taxon>Pseudomonadati</taxon>
        <taxon>Bacteroidota</taxon>
        <taxon>Bacteroidia</taxon>
        <taxon>Bacteroidales</taxon>
        <taxon>Tannerellaceae</taxon>
        <taxon>Parabacteroides</taxon>
    </lineage>
</organism>
<accession>A0A1T5AAJ1</accession>
<dbReference type="InterPro" id="IPR022385">
    <property type="entry name" value="Rhs_assc_core"/>
</dbReference>
<sequence>MCSKKINMDGLCIIYDFEPLFQRKYNFLDGSRSITPIYQYYAQDHLGNNRVVVNQNGTIEQITHYYAYGLPFSEGYDTSQQPYKYNGKELDRMHGLDWYDYGARFYDPALARFHCLDALAEKLPSWTPYNYVRNNPILRIDPNGKWDVTVHVYNNRKKHGYGVAIVTDRSGNEVY</sequence>
<dbReference type="RefSeq" id="WP_079682276.1">
    <property type="nucleotide sequence ID" value="NZ_FUYQ01000003.1"/>
</dbReference>
<evidence type="ECO:0000313" key="2">
    <source>
        <dbReference type="Proteomes" id="UP000190852"/>
    </source>
</evidence>
<proteinExistence type="predicted"/>
<dbReference type="NCBIfam" id="TIGR03696">
    <property type="entry name" value="Rhs_assc_core"/>
    <property type="match status" value="1"/>
</dbReference>
<dbReference type="PANTHER" id="PTHR32305:SF15">
    <property type="entry name" value="PROTEIN RHSA-RELATED"/>
    <property type="match status" value="1"/>
</dbReference>
<evidence type="ECO:0000313" key="1">
    <source>
        <dbReference type="EMBL" id="SKB32031.1"/>
    </source>
</evidence>
<dbReference type="AlphaFoldDB" id="A0A1T5AAJ1"/>
<dbReference type="PANTHER" id="PTHR32305">
    <property type="match status" value="1"/>
</dbReference>
<reference evidence="2" key="1">
    <citation type="submission" date="2017-02" db="EMBL/GenBank/DDBJ databases">
        <authorList>
            <person name="Varghese N."/>
            <person name="Submissions S."/>
        </authorList>
    </citation>
    <scope>NUCLEOTIDE SEQUENCE [LARGE SCALE GENOMIC DNA]</scope>
    <source>
        <strain evidence="2">DSM 24967</strain>
    </source>
</reference>